<sequence length="127" mass="13767">MPGPFFAANQFGGPNFYALELFIHHVLNFPISSLTQSHIDEALKELGGDVQRMVMGHTPQFRINAALKGKAWRVDVGASKGVMSGTPEVLEIIHGGEDEDDVVKILTMSGEAICSSERQVMSVANLL</sequence>
<dbReference type="PANTHER" id="PTHR46546">
    <property type="entry name" value="SHEWANELLA-LIKE PROTEIN PHOSPHATASE 1"/>
    <property type="match status" value="1"/>
</dbReference>
<dbReference type="InterPro" id="IPR029052">
    <property type="entry name" value="Metallo-depent_PP-like"/>
</dbReference>
<gene>
    <name evidence="1" type="ORF">DBRI00130_LOCUS4319</name>
</gene>
<name>A0A7S4VAR2_9STRA</name>
<dbReference type="AlphaFoldDB" id="A0A7S4VAR2"/>
<evidence type="ECO:0000313" key="1">
    <source>
        <dbReference type="EMBL" id="CAE4586754.1"/>
    </source>
</evidence>
<evidence type="ECO:0008006" key="2">
    <source>
        <dbReference type="Google" id="ProtNLM"/>
    </source>
</evidence>
<protein>
    <recommendedName>
        <fullName evidence="2">Calcineurin-like phosphoesterase domain-containing protein</fullName>
    </recommendedName>
</protein>
<reference evidence="1" key="1">
    <citation type="submission" date="2021-01" db="EMBL/GenBank/DDBJ databases">
        <authorList>
            <person name="Corre E."/>
            <person name="Pelletier E."/>
            <person name="Niang G."/>
            <person name="Scheremetjew M."/>
            <person name="Finn R."/>
            <person name="Kale V."/>
            <person name="Holt S."/>
            <person name="Cochrane G."/>
            <person name="Meng A."/>
            <person name="Brown T."/>
            <person name="Cohen L."/>
        </authorList>
    </citation>
    <scope>NUCLEOTIDE SEQUENCE</scope>
    <source>
        <strain evidence="1">GSO104</strain>
    </source>
</reference>
<dbReference type="PANTHER" id="PTHR46546:SF4">
    <property type="entry name" value="SHEWANELLA-LIKE PROTEIN PHOSPHATASE 1"/>
    <property type="match status" value="1"/>
</dbReference>
<dbReference type="Gene3D" id="3.60.21.10">
    <property type="match status" value="1"/>
</dbReference>
<proteinExistence type="predicted"/>
<dbReference type="EMBL" id="HBNS01005310">
    <property type="protein sequence ID" value="CAE4586754.1"/>
    <property type="molecule type" value="Transcribed_RNA"/>
</dbReference>
<organism evidence="1">
    <name type="scientific">Ditylum brightwellii</name>
    <dbReference type="NCBI Taxonomy" id="49249"/>
    <lineage>
        <taxon>Eukaryota</taxon>
        <taxon>Sar</taxon>
        <taxon>Stramenopiles</taxon>
        <taxon>Ochrophyta</taxon>
        <taxon>Bacillariophyta</taxon>
        <taxon>Mediophyceae</taxon>
        <taxon>Lithodesmiophycidae</taxon>
        <taxon>Lithodesmiales</taxon>
        <taxon>Lithodesmiaceae</taxon>
        <taxon>Ditylum</taxon>
    </lineage>
</organism>
<accession>A0A7S4VAR2</accession>